<feature type="transmembrane region" description="Helical" evidence="1">
    <location>
        <begin position="272"/>
        <end position="294"/>
    </location>
</feature>
<evidence type="ECO:0000256" key="1">
    <source>
        <dbReference type="SAM" id="Phobius"/>
    </source>
</evidence>
<feature type="transmembrane region" description="Helical" evidence="1">
    <location>
        <begin position="209"/>
        <end position="230"/>
    </location>
</feature>
<keyword evidence="1" id="KW-0472">Membrane</keyword>
<accession>A0AAD3D4G4</accession>
<keyword evidence="1" id="KW-1133">Transmembrane helix</keyword>
<proteinExistence type="predicted"/>
<name>A0AAD3D4G4_9STRA</name>
<reference evidence="2 3" key="1">
    <citation type="journal article" date="2021" name="Sci. Rep.">
        <title>The genome of the diatom Chaetoceros tenuissimus carries an ancient integrated fragment of an extant virus.</title>
        <authorList>
            <person name="Hongo Y."/>
            <person name="Kimura K."/>
            <person name="Takaki Y."/>
            <person name="Yoshida Y."/>
            <person name="Baba S."/>
            <person name="Kobayashi G."/>
            <person name="Nagasaki K."/>
            <person name="Hano T."/>
            <person name="Tomaru Y."/>
        </authorList>
    </citation>
    <scope>NUCLEOTIDE SEQUENCE [LARGE SCALE GENOMIC DNA]</scope>
    <source>
        <strain evidence="2 3">NIES-3715</strain>
    </source>
</reference>
<feature type="transmembrane region" description="Helical" evidence="1">
    <location>
        <begin position="40"/>
        <end position="61"/>
    </location>
</feature>
<feature type="transmembrane region" description="Helical" evidence="1">
    <location>
        <begin position="82"/>
        <end position="99"/>
    </location>
</feature>
<gene>
    <name evidence="2" type="ORF">CTEN210_13011</name>
</gene>
<comment type="caution">
    <text evidence="2">The sequence shown here is derived from an EMBL/GenBank/DDBJ whole genome shotgun (WGS) entry which is preliminary data.</text>
</comment>
<dbReference type="Gene3D" id="1.20.1070.10">
    <property type="entry name" value="Rhodopsin 7-helix transmembrane proteins"/>
    <property type="match status" value="1"/>
</dbReference>
<dbReference type="AlphaFoldDB" id="A0AAD3D4G4"/>
<keyword evidence="1" id="KW-0812">Transmembrane</keyword>
<dbReference type="Proteomes" id="UP001054902">
    <property type="component" value="Unassembled WGS sequence"/>
</dbReference>
<organism evidence="2 3">
    <name type="scientific">Chaetoceros tenuissimus</name>
    <dbReference type="NCBI Taxonomy" id="426638"/>
    <lineage>
        <taxon>Eukaryota</taxon>
        <taxon>Sar</taxon>
        <taxon>Stramenopiles</taxon>
        <taxon>Ochrophyta</taxon>
        <taxon>Bacillariophyta</taxon>
        <taxon>Coscinodiscophyceae</taxon>
        <taxon>Chaetocerotophycidae</taxon>
        <taxon>Chaetocerotales</taxon>
        <taxon>Chaetocerotaceae</taxon>
        <taxon>Chaetoceros</taxon>
    </lineage>
</organism>
<evidence type="ECO:0000313" key="2">
    <source>
        <dbReference type="EMBL" id="GFH56535.1"/>
    </source>
</evidence>
<feature type="transmembrane region" description="Helical" evidence="1">
    <location>
        <begin position="306"/>
        <end position="323"/>
    </location>
</feature>
<feature type="transmembrane region" description="Helical" evidence="1">
    <location>
        <begin position="160"/>
        <end position="177"/>
    </location>
</feature>
<feature type="transmembrane region" description="Helical" evidence="1">
    <location>
        <begin position="129"/>
        <end position="148"/>
    </location>
</feature>
<keyword evidence="3" id="KW-1185">Reference proteome</keyword>
<protein>
    <submittedName>
        <fullName evidence="2">Uncharacterized protein</fullName>
    </submittedName>
</protein>
<evidence type="ECO:0000313" key="3">
    <source>
        <dbReference type="Proteomes" id="UP001054902"/>
    </source>
</evidence>
<sequence length="449" mass="51098">MRTHQDAELSIMLYDSDPSLFRILVDQHDDENVVDASRTVIVYTVASAVSIICNVLLLILISRKKYLEKETEQPTYYRIMRFLVFSCMVINGDYVVAGINGNMRDILTEHEASENNVSYGCHVQSFLDVFSYTVYMIGCVWLCVYFLLRLYYGVAQISPFTEAFTYTIIVFIAIGYYDALFRNGTVGPNHFYGICSVNSQDNSFAGVSLFIPLVEGAFLLGILVMFLIIFKTFRDEQEINQRSRLAPTMTNLEVQPHLTETSRTHFEATKDIAMQAFVFVLFLFFSFGIDNFYYAVLSIISDKMYGASYLLKGLYLLGLYLWFEVRIITKHYPIVSKLAALKAIITDNYDVEISSSEEEITEETPLILADSNRCLIDIAIVQHENKEVDGEEDDLYDQIMQEIEQESSNGVSFTTSQMSKIVNDYVDAVKQYLAAAEHPADRNSTSTTS</sequence>
<dbReference type="EMBL" id="BLLK01000052">
    <property type="protein sequence ID" value="GFH56535.1"/>
    <property type="molecule type" value="Genomic_DNA"/>
</dbReference>